<reference evidence="1 2" key="1">
    <citation type="journal article" date="2008" name="Proc. Natl. Acad. Sci. U.S.A.">
        <title>A korarchaeal genome reveals new insights into the evolution of the Archaea.</title>
        <authorList>
            <person name="Elkins J.G."/>
            <person name="Podar M."/>
            <person name="Graham D.E."/>
            <person name="Makarova K.S."/>
            <person name="Wolf Y."/>
            <person name="Randau L."/>
            <person name="Hedlund B.P."/>
            <person name="Brochier-Armanet C."/>
            <person name="Kunin V."/>
            <person name="Anderson I."/>
            <person name="Lapidus A."/>
            <person name="Goltsman E."/>
            <person name="Barry K."/>
            <person name="Koonin E.V."/>
            <person name="Hugenholtz P."/>
            <person name="Kyrpides N."/>
            <person name="Wanner G."/>
            <person name="Richardson P."/>
            <person name="Keller M."/>
            <person name="Stetter K.O."/>
        </authorList>
    </citation>
    <scope>NUCLEOTIDE SEQUENCE [LARGE SCALE GENOMIC DNA]</scope>
    <source>
        <strain evidence="2">OPF8</strain>
    </source>
</reference>
<sequence length="163" mass="18891">MKWAIPIIFFLLFSNYCLIPESYLVELLDVERGKLIYSSFLDEGEAIIYKWKNSLFGLNVTETFLVSDGSFKLFELVYEDPNGEKEPQVDPEELDYLCHEGGPFRASNISKRYAELEFMVGKVGKPRIIINDRLIDLEREVGFGGRVRMRLEPSDILKLIFSH</sequence>
<evidence type="ECO:0008006" key="3">
    <source>
        <dbReference type="Google" id="ProtNLM"/>
    </source>
</evidence>
<dbReference type="EMBL" id="CP000968">
    <property type="protein sequence ID" value="ACB07410.1"/>
    <property type="molecule type" value="Genomic_DNA"/>
</dbReference>
<name>B1L4N1_KORCO</name>
<dbReference type="Proteomes" id="UP000001686">
    <property type="component" value="Chromosome"/>
</dbReference>
<dbReference type="STRING" id="374847.Kcr_0657"/>
<organism evidence="1 2">
    <name type="scientific">Korarchaeum cryptofilum (strain OPF8)</name>
    <dbReference type="NCBI Taxonomy" id="374847"/>
    <lineage>
        <taxon>Archaea</taxon>
        <taxon>Thermoproteota</taxon>
        <taxon>Candidatus Korarchaeia</taxon>
        <taxon>Candidatus Korarchaeales</taxon>
        <taxon>Candidatus Korarchaeaceae</taxon>
        <taxon>Candidatus Korarchaeum</taxon>
    </lineage>
</organism>
<evidence type="ECO:0000313" key="1">
    <source>
        <dbReference type="EMBL" id="ACB07410.1"/>
    </source>
</evidence>
<protein>
    <recommendedName>
        <fullName evidence="3">DUF1850 domain-containing protein</fullName>
    </recommendedName>
</protein>
<gene>
    <name evidence="1" type="ordered locus">Kcr_0657</name>
</gene>
<accession>B1L4N1</accession>
<dbReference type="EnsemblBacteria" id="ACB07410">
    <property type="protein sequence ID" value="ACB07410"/>
    <property type="gene ID" value="Kcr_0657"/>
</dbReference>
<keyword evidence="2" id="KW-1185">Reference proteome</keyword>
<dbReference type="AlphaFoldDB" id="B1L4N1"/>
<proteinExistence type="predicted"/>
<evidence type="ECO:0000313" key="2">
    <source>
        <dbReference type="Proteomes" id="UP000001686"/>
    </source>
</evidence>
<dbReference type="KEGG" id="kcr:Kcr_0657"/>
<dbReference type="HOGENOM" id="CLU_1623444_0_0_2"/>
<dbReference type="InParanoid" id="B1L4N1"/>